<evidence type="ECO:0000313" key="5">
    <source>
        <dbReference type="EMBL" id="CAH9079704.1"/>
    </source>
</evidence>
<feature type="compositionally biased region" description="Polar residues" evidence="4">
    <location>
        <begin position="48"/>
        <end position="59"/>
    </location>
</feature>
<evidence type="ECO:0000256" key="3">
    <source>
        <dbReference type="PROSITE-ProRule" id="PRU00221"/>
    </source>
</evidence>
<dbReference type="InterPro" id="IPR015943">
    <property type="entry name" value="WD40/YVTN_repeat-like_dom_sf"/>
</dbReference>
<dbReference type="InterPro" id="IPR020472">
    <property type="entry name" value="WD40_PAC1"/>
</dbReference>
<evidence type="ECO:0000256" key="4">
    <source>
        <dbReference type="SAM" id="MobiDB-lite"/>
    </source>
</evidence>
<proteinExistence type="predicted"/>
<feature type="repeat" description="WD" evidence="3">
    <location>
        <begin position="216"/>
        <end position="257"/>
    </location>
</feature>
<sequence length="439" mass="47867">MAKRKSNNTATMQLTLEKETSAGRQKLRSFLHSDPALLRDDHHEENGDTSPLYSTAATNSPITISTPSSPWSELASASPYTNSPWLLRPSPCAGESSGLIATLVRQDGHVYSLAASGNLLYTGSESKNIRVWNNHGFEEHSGFKSKSGFVKAIVVWRGKVFTGHQDGKIRVWKVSGREEKRTYTRIGSLPTLTDYLKSAMNPKAYVAVRRHKRVPRVKHYDAVSCMSVDMSQGLLYSGSWDKTVKVWRLSDWKCIESIEAHDDAVNSVAVGFDGFVFSGSADGTVKAWRRELVGRITRHVVVDTLLNQEGAVTALAVSPVTAVYAGSSDGLVNFWDRDMHFVAYGGALRGHKLAVLCLAVAGNLVLSGSADQSICVWRRELEGGGGVHSCVTVLTGHTGPVKCLAAVEEDEPAERGGRLWRAYSGSLDKSVKVWILPGH</sequence>
<comment type="caution">
    <text evidence="5">The sequence shown here is derived from an EMBL/GenBank/DDBJ whole genome shotgun (WGS) entry which is preliminary data.</text>
</comment>
<feature type="repeat" description="WD" evidence="3">
    <location>
        <begin position="258"/>
        <end position="288"/>
    </location>
</feature>
<keyword evidence="2" id="KW-0677">Repeat</keyword>
<dbReference type="AlphaFoldDB" id="A0AAV0CQ02"/>
<dbReference type="PANTHER" id="PTHR22844">
    <property type="entry name" value="F-BOX AND WD40 DOMAIN PROTEIN"/>
    <property type="match status" value="1"/>
</dbReference>
<dbReference type="Gene3D" id="2.130.10.10">
    <property type="entry name" value="YVTN repeat-like/Quinoprotein amine dehydrogenase"/>
    <property type="match status" value="2"/>
</dbReference>
<reference evidence="5" key="1">
    <citation type="submission" date="2022-07" db="EMBL/GenBank/DDBJ databases">
        <authorList>
            <person name="Macas J."/>
            <person name="Novak P."/>
            <person name="Neumann P."/>
        </authorList>
    </citation>
    <scope>NUCLEOTIDE SEQUENCE</scope>
</reference>
<dbReference type="PROSITE" id="PS50294">
    <property type="entry name" value="WD_REPEATS_REGION"/>
    <property type="match status" value="2"/>
</dbReference>
<dbReference type="Pfam" id="PF00400">
    <property type="entry name" value="WD40"/>
    <property type="match status" value="6"/>
</dbReference>
<keyword evidence="1 3" id="KW-0853">WD repeat</keyword>
<dbReference type="Proteomes" id="UP001152523">
    <property type="component" value="Unassembled WGS sequence"/>
</dbReference>
<evidence type="ECO:0000256" key="2">
    <source>
        <dbReference type="ARBA" id="ARBA00022737"/>
    </source>
</evidence>
<dbReference type="InterPro" id="IPR036322">
    <property type="entry name" value="WD40_repeat_dom_sf"/>
</dbReference>
<protein>
    <submittedName>
        <fullName evidence="5">Uncharacterized protein</fullName>
    </submittedName>
</protein>
<dbReference type="SUPFAM" id="SSF50978">
    <property type="entry name" value="WD40 repeat-like"/>
    <property type="match status" value="1"/>
</dbReference>
<feature type="repeat" description="WD" evidence="3">
    <location>
        <begin position="305"/>
        <end position="336"/>
    </location>
</feature>
<accession>A0AAV0CQ02</accession>
<dbReference type="CDD" id="cd00200">
    <property type="entry name" value="WD40"/>
    <property type="match status" value="1"/>
</dbReference>
<gene>
    <name evidence="5" type="ORF">CEPIT_LOCUS7017</name>
</gene>
<dbReference type="PRINTS" id="PR00320">
    <property type="entry name" value="GPROTEINBRPT"/>
</dbReference>
<feature type="repeat" description="WD" evidence="3">
    <location>
        <begin position="348"/>
        <end position="377"/>
    </location>
</feature>
<name>A0AAV0CQ02_9ASTE</name>
<dbReference type="PROSITE" id="PS50082">
    <property type="entry name" value="WD_REPEATS_2"/>
    <property type="match status" value="4"/>
</dbReference>
<evidence type="ECO:0000313" key="6">
    <source>
        <dbReference type="Proteomes" id="UP001152523"/>
    </source>
</evidence>
<dbReference type="SMART" id="SM00320">
    <property type="entry name" value="WD40"/>
    <property type="match status" value="7"/>
</dbReference>
<feature type="region of interest" description="Disordered" evidence="4">
    <location>
        <begin position="1"/>
        <end position="59"/>
    </location>
</feature>
<organism evidence="5 6">
    <name type="scientific">Cuscuta epithymum</name>
    <dbReference type="NCBI Taxonomy" id="186058"/>
    <lineage>
        <taxon>Eukaryota</taxon>
        <taxon>Viridiplantae</taxon>
        <taxon>Streptophyta</taxon>
        <taxon>Embryophyta</taxon>
        <taxon>Tracheophyta</taxon>
        <taxon>Spermatophyta</taxon>
        <taxon>Magnoliopsida</taxon>
        <taxon>eudicotyledons</taxon>
        <taxon>Gunneridae</taxon>
        <taxon>Pentapetalae</taxon>
        <taxon>asterids</taxon>
        <taxon>lamiids</taxon>
        <taxon>Solanales</taxon>
        <taxon>Convolvulaceae</taxon>
        <taxon>Cuscuteae</taxon>
        <taxon>Cuscuta</taxon>
        <taxon>Cuscuta subgen. Cuscuta</taxon>
    </lineage>
</organism>
<keyword evidence="6" id="KW-1185">Reference proteome</keyword>
<feature type="compositionally biased region" description="Basic and acidic residues" evidence="4">
    <location>
        <begin position="37"/>
        <end position="46"/>
    </location>
</feature>
<dbReference type="FunFam" id="2.130.10.10:FF:000775">
    <property type="entry name" value="BnaA09g28200D protein"/>
    <property type="match status" value="1"/>
</dbReference>
<dbReference type="EMBL" id="CAMAPF010000033">
    <property type="protein sequence ID" value="CAH9079704.1"/>
    <property type="molecule type" value="Genomic_DNA"/>
</dbReference>
<dbReference type="PANTHER" id="PTHR22844:SF370">
    <property type="entry name" value="OS12G0594000 PROTEIN"/>
    <property type="match status" value="1"/>
</dbReference>
<dbReference type="InterPro" id="IPR045182">
    <property type="entry name" value="JINGUBANG-like"/>
</dbReference>
<dbReference type="InterPro" id="IPR001680">
    <property type="entry name" value="WD40_rpt"/>
</dbReference>
<evidence type="ECO:0000256" key="1">
    <source>
        <dbReference type="ARBA" id="ARBA00022574"/>
    </source>
</evidence>